<protein>
    <recommendedName>
        <fullName evidence="6">CHRD domain-containing protein</fullName>
    </recommendedName>
</protein>
<reference evidence="5" key="1">
    <citation type="submission" date="2020-02" db="EMBL/GenBank/DDBJ databases">
        <authorList>
            <person name="Meier V. D."/>
        </authorList>
    </citation>
    <scope>NUCLEOTIDE SEQUENCE</scope>
    <source>
        <strain evidence="5">AVDCRST_MAG46</strain>
    </source>
</reference>
<keyword evidence="4" id="KW-0732">Signal</keyword>
<evidence type="ECO:0000256" key="4">
    <source>
        <dbReference type="SAM" id="SignalP"/>
    </source>
</evidence>
<feature type="transmembrane region" description="Helical" evidence="3">
    <location>
        <begin position="239"/>
        <end position="260"/>
    </location>
</feature>
<name>A0A6J4LMP7_9ACTN</name>
<evidence type="ECO:0000256" key="3">
    <source>
        <dbReference type="SAM" id="Phobius"/>
    </source>
</evidence>
<keyword evidence="3" id="KW-0472">Membrane</keyword>
<feature type="chain" id="PRO_5026669880" description="CHRD domain-containing protein" evidence="4">
    <location>
        <begin position="28"/>
        <end position="268"/>
    </location>
</feature>
<evidence type="ECO:0008006" key="6">
    <source>
        <dbReference type="Google" id="ProtNLM"/>
    </source>
</evidence>
<dbReference type="EMBL" id="CADCUD010000114">
    <property type="protein sequence ID" value="CAA9336483.1"/>
    <property type="molecule type" value="Genomic_DNA"/>
</dbReference>
<evidence type="ECO:0000256" key="2">
    <source>
        <dbReference type="SAM" id="MobiDB-lite"/>
    </source>
</evidence>
<dbReference type="PROSITE" id="PS51318">
    <property type="entry name" value="TAT"/>
    <property type="match status" value="1"/>
</dbReference>
<gene>
    <name evidence="5" type="ORF">AVDCRST_MAG46-1714</name>
</gene>
<dbReference type="InterPro" id="IPR036423">
    <property type="entry name" value="SOD-like_Cu/Zn_dom_sf"/>
</dbReference>
<dbReference type="InterPro" id="IPR006311">
    <property type="entry name" value="TAT_signal"/>
</dbReference>
<organism evidence="5">
    <name type="scientific">uncultured Nocardioidaceae bacterium</name>
    <dbReference type="NCBI Taxonomy" id="253824"/>
    <lineage>
        <taxon>Bacteria</taxon>
        <taxon>Bacillati</taxon>
        <taxon>Actinomycetota</taxon>
        <taxon>Actinomycetes</taxon>
        <taxon>Propionibacteriales</taxon>
        <taxon>Nocardioidaceae</taxon>
        <taxon>environmental samples</taxon>
    </lineage>
</organism>
<evidence type="ECO:0000313" key="5">
    <source>
        <dbReference type="EMBL" id="CAA9336483.1"/>
    </source>
</evidence>
<feature type="region of interest" description="Disordered" evidence="2">
    <location>
        <begin position="212"/>
        <end position="232"/>
    </location>
</feature>
<keyword evidence="3" id="KW-0812">Transmembrane</keyword>
<proteinExistence type="inferred from homology"/>
<dbReference type="GO" id="GO:0046872">
    <property type="term" value="F:metal ion binding"/>
    <property type="evidence" value="ECO:0007669"/>
    <property type="project" value="InterPro"/>
</dbReference>
<dbReference type="AlphaFoldDB" id="A0A6J4LMP7"/>
<comment type="similarity">
    <text evidence="1">Belongs to the Cu-Zn superoxide dismutase family.</text>
</comment>
<accession>A0A6J4LMP7</accession>
<keyword evidence="3" id="KW-1133">Transmembrane helix</keyword>
<sequence>MSTRSRRVLVAGMSVLLLAASAPPALADTTVTARLEAQNKSGASGSATLTATNDGRLTVVIRAEGLVPGQPHAQHVHGTAGGSHFMCPSMANDEDGDGYLTNEEATGEYGTIFLSLTTSGDTSPDSGLAVDRMPVADASGRVTYKRTFAAEEVPADLLANLSHVHVVQHGIDVNDNDRYDLAGLGESTFAKNLGVAGVPEEATNPATCGVVTGAGSPTPPRGGPETGGGVEGAGSGYPLAPWGGLLLAVSATLVVLGSLLRRGTRSQQ</sequence>
<feature type="signal peptide" evidence="4">
    <location>
        <begin position="1"/>
        <end position="27"/>
    </location>
</feature>
<dbReference type="GO" id="GO:0006801">
    <property type="term" value="P:superoxide metabolic process"/>
    <property type="evidence" value="ECO:0007669"/>
    <property type="project" value="InterPro"/>
</dbReference>
<evidence type="ECO:0000256" key="1">
    <source>
        <dbReference type="ARBA" id="ARBA00010457"/>
    </source>
</evidence>
<dbReference type="SUPFAM" id="SSF49329">
    <property type="entry name" value="Cu,Zn superoxide dismutase-like"/>
    <property type="match status" value="1"/>
</dbReference>